<evidence type="ECO:0000256" key="1">
    <source>
        <dbReference type="SAM" id="MobiDB-lite"/>
    </source>
</evidence>
<feature type="compositionally biased region" description="Low complexity" evidence="1">
    <location>
        <begin position="238"/>
        <end position="250"/>
    </location>
</feature>
<organism evidence="2 3">
    <name type="scientific">Psilocybe cyanescens</name>
    <dbReference type="NCBI Taxonomy" id="93625"/>
    <lineage>
        <taxon>Eukaryota</taxon>
        <taxon>Fungi</taxon>
        <taxon>Dikarya</taxon>
        <taxon>Basidiomycota</taxon>
        <taxon>Agaricomycotina</taxon>
        <taxon>Agaricomycetes</taxon>
        <taxon>Agaricomycetidae</taxon>
        <taxon>Agaricales</taxon>
        <taxon>Agaricineae</taxon>
        <taxon>Strophariaceae</taxon>
        <taxon>Psilocybe</taxon>
    </lineage>
</organism>
<evidence type="ECO:0000313" key="2">
    <source>
        <dbReference type="EMBL" id="PPQ92133.1"/>
    </source>
</evidence>
<keyword evidence="3" id="KW-1185">Reference proteome</keyword>
<evidence type="ECO:0000313" key="3">
    <source>
        <dbReference type="Proteomes" id="UP000283269"/>
    </source>
</evidence>
<dbReference type="AlphaFoldDB" id="A0A409XMX0"/>
<sequence>MSEGCLGRVLREIAIQIFNFEIFEAEVLPHRESQCAYRRTHLRLRKEIYQIRDNPNWITGCISRYSGTPEGAKGEGAASRDSNKALFKVLSTVHHKTYRFVRALRRHATLGQTLWQLGPREPIRVSSVVIQIPSGLLRVGRELGRVGERRGRVDDVPVRGEVVAAPVPETAAGAGAGVGRIEASRECLGGISSTILTLGGRGSEKEEKDKEEGEDREEDREEDKEEAVDERLEEEVVVVESDSGRSACCC</sequence>
<proteinExistence type="predicted"/>
<accession>A0A409XMX0</accession>
<reference evidence="2 3" key="1">
    <citation type="journal article" date="2018" name="Evol. Lett.">
        <title>Horizontal gene cluster transfer increased hallucinogenic mushroom diversity.</title>
        <authorList>
            <person name="Reynolds H.T."/>
            <person name="Vijayakumar V."/>
            <person name="Gluck-Thaler E."/>
            <person name="Korotkin H.B."/>
            <person name="Matheny P.B."/>
            <person name="Slot J.C."/>
        </authorList>
    </citation>
    <scope>NUCLEOTIDE SEQUENCE [LARGE SCALE GENOMIC DNA]</scope>
    <source>
        <strain evidence="2 3">2631</strain>
    </source>
</reference>
<feature type="region of interest" description="Disordered" evidence="1">
    <location>
        <begin position="198"/>
        <end position="250"/>
    </location>
</feature>
<gene>
    <name evidence="2" type="ORF">CVT25_007964</name>
</gene>
<protein>
    <submittedName>
        <fullName evidence="2">Uncharacterized protein</fullName>
    </submittedName>
</protein>
<dbReference type="Proteomes" id="UP000283269">
    <property type="component" value="Unassembled WGS sequence"/>
</dbReference>
<comment type="caution">
    <text evidence="2">The sequence shown here is derived from an EMBL/GenBank/DDBJ whole genome shotgun (WGS) entry which is preliminary data.</text>
</comment>
<dbReference type="InParanoid" id="A0A409XMX0"/>
<name>A0A409XMX0_PSICY</name>
<feature type="compositionally biased region" description="Basic and acidic residues" evidence="1">
    <location>
        <begin position="202"/>
        <end position="213"/>
    </location>
</feature>
<feature type="compositionally biased region" description="Acidic residues" evidence="1">
    <location>
        <begin position="214"/>
        <end position="237"/>
    </location>
</feature>
<dbReference type="EMBL" id="NHYD01001084">
    <property type="protein sequence ID" value="PPQ92133.1"/>
    <property type="molecule type" value="Genomic_DNA"/>
</dbReference>